<evidence type="ECO:0000313" key="2">
    <source>
        <dbReference type="EMBL" id="TWE21358.1"/>
    </source>
</evidence>
<evidence type="ECO:0000313" key="3">
    <source>
        <dbReference type="Proteomes" id="UP000318416"/>
    </source>
</evidence>
<keyword evidence="1" id="KW-0238">DNA-binding</keyword>
<comment type="caution">
    <text evidence="2">The sequence shown here is derived from an EMBL/GenBank/DDBJ whole genome shotgun (WGS) entry which is preliminary data.</text>
</comment>
<dbReference type="AlphaFoldDB" id="A0A561F0G7"/>
<gene>
    <name evidence="2" type="ORF">FB465_6538</name>
</gene>
<evidence type="ECO:0000256" key="1">
    <source>
        <dbReference type="ARBA" id="ARBA00023125"/>
    </source>
</evidence>
<accession>A0A561F0G7</accession>
<dbReference type="GO" id="GO:0003677">
    <property type="term" value="F:DNA binding"/>
    <property type="evidence" value="ECO:0007669"/>
    <property type="project" value="UniProtKB-KW"/>
</dbReference>
<reference evidence="2 3" key="1">
    <citation type="submission" date="2019-06" db="EMBL/GenBank/DDBJ databases">
        <title>Sequencing the genomes of 1000 actinobacteria strains.</title>
        <authorList>
            <person name="Klenk H.-P."/>
        </authorList>
    </citation>
    <scope>NUCLEOTIDE SEQUENCE [LARGE SCALE GENOMIC DNA]</scope>
    <source>
        <strain evidence="2 3">DSM 41649</strain>
    </source>
</reference>
<dbReference type="Gene3D" id="1.10.150.130">
    <property type="match status" value="1"/>
</dbReference>
<sequence>MMASTIGAACGGSASLTFVTAQLRTGRGRVTVYRVTATISSALSSAVYDGRLARNPAKPSLLRRPT</sequence>
<protein>
    <submittedName>
        <fullName evidence="2">Uncharacterized protein</fullName>
    </submittedName>
</protein>
<name>A0A561F0G7_9ACTN</name>
<dbReference type="Proteomes" id="UP000318416">
    <property type="component" value="Unassembled WGS sequence"/>
</dbReference>
<dbReference type="EMBL" id="VIVR01000001">
    <property type="protein sequence ID" value="TWE21358.1"/>
    <property type="molecule type" value="Genomic_DNA"/>
</dbReference>
<keyword evidence="3" id="KW-1185">Reference proteome</keyword>
<dbReference type="InterPro" id="IPR010998">
    <property type="entry name" value="Integrase_recombinase_N"/>
</dbReference>
<proteinExistence type="predicted"/>
<organism evidence="2 3">
    <name type="scientific">Kitasatospora atroaurantiaca</name>
    <dbReference type="NCBI Taxonomy" id="285545"/>
    <lineage>
        <taxon>Bacteria</taxon>
        <taxon>Bacillati</taxon>
        <taxon>Actinomycetota</taxon>
        <taxon>Actinomycetes</taxon>
        <taxon>Kitasatosporales</taxon>
        <taxon>Streptomycetaceae</taxon>
        <taxon>Kitasatospora</taxon>
    </lineage>
</organism>